<dbReference type="Proteomes" id="UP001241377">
    <property type="component" value="Unassembled WGS sequence"/>
</dbReference>
<reference evidence="1" key="1">
    <citation type="submission" date="2023-04" db="EMBL/GenBank/DDBJ databases">
        <title>Draft Genome sequencing of Naganishia species isolated from polar environments using Oxford Nanopore Technology.</title>
        <authorList>
            <person name="Leo P."/>
            <person name="Venkateswaran K."/>
        </authorList>
    </citation>
    <scope>NUCLEOTIDE SEQUENCE</scope>
    <source>
        <strain evidence="1">MNA-CCFEE 5261</strain>
    </source>
</reference>
<evidence type="ECO:0000313" key="1">
    <source>
        <dbReference type="EMBL" id="KAJ9105658.1"/>
    </source>
</evidence>
<sequence length="619" mass="67523">MSQSAEHRLSQDDVEKQERLEHTDDVSSEDIEKVLPQSRGVAHIEAIRDTMLNVSSGKKVKVLLCASILVCAWVLVLDSSTTSSYEPFATSSFGKHSMIGTVTIAKTIIASVCRPIIAKIADLTSRPHTYILVVTLYTVGYVISSAAQDITAFSAGQVLAGIGFAGIDLINTLIVADLTPLKWRGLLISFLATPYLINVWFAGLISDAIVKRNWRWGYGMFAIMIPVVIFPAIGVLLWLDRRAQKHKKLALATSKLKQEIVPIAKKKWVNIVWSAIVEIDLLGLLLLGFGFSLLLLPFSLASGASKGWKNPSLIAMMIVGGLLLIAYGVYEVYYAPIPSMPRRVLFNRTFLMSVCIDVVYLLAGNIGDLYLSSYVYVVTNLSTRDWTYFNNTLTMGLCGFGVVAGVIMRITHRYKYMQVTGLAIKIIGYGLIIRPKGTVPNLASLVMNRLLIGCGGALSVVASQIAAQASVAHQDLSLAMSLLSLWSNMGGAVGAAIATAVWQRDLPGYLNDFLPADSTNLAPTLFGSFAAIKAYPELSPIRQAGIKSYSYATHDFFIIALSLSFIPLICACFQTNFFLGNTLNAVDVESEMAEKELAEADEPKTRLDKLAAFFNKKMV</sequence>
<protein>
    <submittedName>
        <fullName evidence="1">Uncharacterized protein</fullName>
    </submittedName>
</protein>
<comment type="caution">
    <text evidence="1">The sequence shown here is derived from an EMBL/GenBank/DDBJ whole genome shotgun (WGS) entry which is preliminary data.</text>
</comment>
<dbReference type="EMBL" id="JASBWR010000033">
    <property type="protein sequence ID" value="KAJ9105658.1"/>
    <property type="molecule type" value="Genomic_DNA"/>
</dbReference>
<evidence type="ECO:0000313" key="2">
    <source>
        <dbReference type="Proteomes" id="UP001241377"/>
    </source>
</evidence>
<gene>
    <name evidence="1" type="ORF">QFC19_003430</name>
</gene>
<accession>A0ACC2W2I7</accession>
<keyword evidence="2" id="KW-1185">Reference proteome</keyword>
<name>A0ACC2W2I7_9TREE</name>
<organism evidence="1 2">
    <name type="scientific">Naganishia cerealis</name>
    <dbReference type="NCBI Taxonomy" id="610337"/>
    <lineage>
        <taxon>Eukaryota</taxon>
        <taxon>Fungi</taxon>
        <taxon>Dikarya</taxon>
        <taxon>Basidiomycota</taxon>
        <taxon>Agaricomycotina</taxon>
        <taxon>Tremellomycetes</taxon>
        <taxon>Filobasidiales</taxon>
        <taxon>Filobasidiaceae</taxon>
        <taxon>Naganishia</taxon>
    </lineage>
</organism>
<proteinExistence type="predicted"/>